<dbReference type="PANTHER" id="PTHR12137:SF54">
    <property type="entry name" value="CARBOHYDRATE SULFOTRANSFERASE"/>
    <property type="match status" value="1"/>
</dbReference>
<proteinExistence type="inferred from homology"/>
<comment type="similarity">
    <text evidence="2 9">Belongs to the sulfotransferase 2 family.</text>
</comment>
<dbReference type="Proteomes" id="UP001158576">
    <property type="component" value="Chromosome PAR"/>
</dbReference>
<keyword evidence="9" id="KW-0735">Signal-anchor</keyword>
<evidence type="ECO:0000256" key="4">
    <source>
        <dbReference type="ARBA" id="ARBA00022692"/>
    </source>
</evidence>
<dbReference type="EC" id="2.8.2.-" evidence="9"/>
<keyword evidence="3 9" id="KW-0808">Transferase</keyword>
<dbReference type="PANTHER" id="PTHR12137">
    <property type="entry name" value="CARBOHYDRATE SULFOTRANSFERASE"/>
    <property type="match status" value="1"/>
</dbReference>
<evidence type="ECO:0000256" key="10">
    <source>
        <dbReference type="SAM" id="MobiDB-lite"/>
    </source>
</evidence>
<evidence type="ECO:0000256" key="6">
    <source>
        <dbReference type="ARBA" id="ARBA00023034"/>
    </source>
</evidence>
<feature type="compositionally biased region" description="Pro residues" evidence="10">
    <location>
        <begin position="94"/>
        <end position="103"/>
    </location>
</feature>
<keyword evidence="8 9" id="KW-0325">Glycoprotein</keyword>
<keyword evidence="9" id="KW-0119">Carbohydrate metabolism</keyword>
<keyword evidence="7" id="KW-0472">Membrane</keyword>
<keyword evidence="5" id="KW-1133">Transmembrane helix</keyword>
<evidence type="ECO:0000256" key="8">
    <source>
        <dbReference type="ARBA" id="ARBA00023180"/>
    </source>
</evidence>
<keyword evidence="12" id="KW-1185">Reference proteome</keyword>
<evidence type="ECO:0000256" key="2">
    <source>
        <dbReference type="ARBA" id="ARBA00006339"/>
    </source>
</evidence>
<evidence type="ECO:0000256" key="9">
    <source>
        <dbReference type="RuleBase" id="RU364020"/>
    </source>
</evidence>
<dbReference type="Pfam" id="PF03567">
    <property type="entry name" value="Sulfotransfer_2"/>
    <property type="match status" value="1"/>
</dbReference>
<keyword evidence="6 9" id="KW-0333">Golgi apparatus</keyword>
<evidence type="ECO:0000256" key="5">
    <source>
        <dbReference type="ARBA" id="ARBA00022989"/>
    </source>
</evidence>
<reference evidence="11 12" key="1">
    <citation type="submission" date="2021-04" db="EMBL/GenBank/DDBJ databases">
        <authorList>
            <person name="Bliznina A."/>
        </authorList>
    </citation>
    <scope>NUCLEOTIDE SEQUENCE [LARGE SCALE GENOMIC DNA]</scope>
</reference>
<feature type="compositionally biased region" description="Low complexity" evidence="10">
    <location>
        <begin position="57"/>
        <end position="78"/>
    </location>
</feature>
<feature type="region of interest" description="Disordered" evidence="10">
    <location>
        <begin position="49"/>
        <end position="106"/>
    </location>
</feature>
<organism evidence="11 12">
    <name type="scientific">Oikopleura dioica</name>
    <name type="common">Tunicate</name>
    <dbReference type="NCBI Taxonomy" id="34765"/>
    <lineage>
        <taxon>Eukaryota</taxon>
        <taxon>Metazoa</taxon>
        <taxon>Chordata</taxon>
        <taxon>Tunicata</taxon>
        <taxon>Appendicularia</taxon>
        <taxon>Copelata</taxon>
        <taxon>Oikopleuridae</taxon>
        <taxon>Oikopleura</taxon>
    </lineage>
</organism>
<protein>
    <recommendedName>
        <fullName evidence="9">Carbohydrate sulfotransferase</fullName>
        <ecNumber evidence="9">2.8.2.-</ecNumber>
    </recommendedName>
</protein>
<evidence type="ECO:0000256" key="3">
    <source>
        <dbReference type="ARBA" id="ARBA00022679"/>
    </source>
</evidence>
<dbReference type="InterPro" id="IPR018011">
    <property type="entry name" value="Carb_sulfotrans_8-10"/>
</dbReference>
<evidence type="ECO:0000313" key="11">
    <source>
        <dbReference type="EMBL" id="CAG5082678.1"/>
    </source>
</evidence>
<keyword evidence="4" id="KW-0812">Transmembrane</keyword>
<evidence type="ECO:0000256" key="1">
    <source>
        <dbReference type="ARBA" id="ARBA00004323"/>
    </source>
</evidence>
<comment type="subcellular location">
    <subcellularLocation>
        <location evidence="1 9">Golgi apparatus membrane</location>
        <topology evidence="1 9">Single-pass type II membrane protein</topology>
    </subcellularLocation>
</comment>
<accession>A0ABN7RPA9</accession>
<name>A0ABN7RPA9_OIKDI</name>
<evidence type="ECO:0000313" key="12">
    <source>
        <dbReference type="Proteomes" id="UP001158576"/>
    </source>
</evidence>
<dbReference type="EMBL" id="OU015568">
    <property type="protein sequence ID" value="CAG5082678.1"/>
    <property type="molecule type" value="Genomic_DNA"/>
</dbReference>
<gene>
    <name evidence="11" type="ORF">OKIOD_LOCUS1739</name>
</gene>
<sequence length="556" mass="64766">MDRSLTRTISLLLFSLLIFCYVGLFEHAGSWSKITFSTGRYPAPNFLRKAKVESPKTPKTTQPEPPSFSESSYSDNEPTILSSKKSVSTIHLRSPPPKNPDPPTKNEIIQFPVNSTIQENHIYETFEKRKKHLNFVCKRLRQVVDLNQNKADNFDELQQFQKDLLQSKEDDKACKPITHPAGLLDNLFKSEDYKIRTCLPTKTGSTSWLRTLISLETYHGSKSPDQVRESWGSYSQRMWKNAWLLEEQVKTKTGDQGWMSLMTVRHPMARLYSAWKDKFRKGQPWLKVIEKQFQYYLLRLERNDMSNAAYEYSFEAFVELVALTDFDGQRDRHWTSIHTYCNPCAIPYDFIVKQEYGFEENDYLLQIYDQEGKYQNLKSIPKRSQWGHQLDEKPIEVEDMLEPWKDISKTTIKQIYKTFYLDFVYFNYSIDEFIAVGKNDDGVLDDVKKTMKTKINAQSSKVKWMDTNHCRDSFNEACQFTEMTGYRLNCKGYKRLSFSTYEEAEAFACADEEITGIGLSAGQYCVSSIEGSLTKTTEKGRSRSWIKKEHPVLISK</sequence>
<evidence type="ECO:0000256" key="7">
    <source>
        <dbReference type="ARBA" id="ARBA00023136"/>
    </source>
</evidence>
<feature type="compositionally biased region" description="Polar residues" evidence="10">
    <location>
        <begin position="79"/>
        <end position="91"/>
    </location>
</feature>
<dbReference type="InterPro" id="IPR005331">
    <property type="entry name" value="Sulfotransferase"/>
</dbReference>